<sequence>MSGHALNLDPLLYGAGIALLVLVVATPLAWRALRGTAHPVRAAMSSLACLGAAGLIALPVSSLAPRLEGTALATLVFSAVLQGAAAIILFLLPRRA</sequence>
<organism evidence="2 3">
    <name type="scientific">Muricoccus roseus</name>
    <dbReference type="NCBI Taxonomy" id="198092"/>
    <lineage>
        <taxon>Bacteria</taxon>
        <taxon>Pseudomonadati</taxon>
        <taxon>Pseudomonadota</taxon>
        <taxon>Alphaproteobacteria</taxon>
        <taxon>Acetobacterales</taxon>
        <taxon>Roseomonadaceae</taxon>
        <taxon>Muricoccus</taxon>
    </lineage>
</organism>
<dbReference type="RefSeq" id="WP_073130905.1">
    <property type="nucleotide sequence ID" value="NZ_FQZF01000002.1"/>
</dbReference>
<dbReference type="STRING" id="198092.SAMN02745194_00442"/>
<dbReference type="AlphaFoldDB" id="A0A1M6BD23"/>
<gene>
    <name evidence="2" type="ORF">SAMN02745194_00442</name>
</gene>
<feature type="transmembrane region" description="Helical" evidence="1">
    <location>
        <begin position="42"/>
        <end position="64"/>
    </location>
</feature>
<keyword evidence="1" id="KW-1133">Transmembrane helix</keyword>
<feature type="transmembrane region" description="Helical" evidence="1">
    <location>
        <begin position="70"/>
        <end position="92"/>
    </location>
</feature>
<dbReference type="EMBL" id="FQZF01000002">
    <property type="protein sequence ID" value="SHI46353.1"/>
    <property type="molecule type" value="Genomic_DNA"/>
</dbReference>
<evidence type="ECO:0000313" key="2">
    <source>
        <dbReference type="EMBL" id="SHI46353.1"/>
    </source>
</evidence>
<reference evidence="2 3" key="1">
    <citation type="submission" date="2016-11" db="EMBL/GenBank/DDBJ databases">
        <authorList>
            <person name="Jaros S."/>
            <person name="Januszkiewicz K."/>
            <person name="Wedrychowicz H."/>
        </authorList>
    </citation>
    <scope>NUCLEOTIDE SEQUENCE [LARGE SCALE GENOMIC DNA]</scope>
    <source>
        <strain evidence="2 3">DSM 14916</strain>
    </source>
</reference>
<keyword evidence="3" id="KW-1185">Reference proteome</keyword>
<accession>A0A1M6BD23</accession>
<feature type="transmembrane region" description="Helical" evidence="1">
    <location>
        <begin position="12"/>
        <end position="30"/>
    </location>
</feature>
<dbReference type="Proteomes" id="UP000184387">
    <property type="component" value="Unassembled WGS sequence"/>
</dbReference>
<evidence type="ECO:0000313" key="3">
    <source>
        <dbReference type="Proteomes" id="UP000184387"/>
    </source>
</evidence>
<name>A0A1M6BD23_9PROT</name>
<proteinExistence type="predicted"/>
<keyword evidence="1" id="KW-0472">Membrane</keyword>
<keyword evidence="1" id="KW-0812">Transmembrane</keyword>
<evidence type="ECO:0000256" key="1">
    <source>
        <dbReference type="SAM" id="Phobius"/>
    </source>
</evidence>
<protein>
    <submittedName>
        <fullName evidence="2">Uncharacterized protein</fullName>
    </submittedName>
</protein>